<dbReference type="InterPro" id="IPR011010">
    <property type="entry name" value="DNA_brk_join_enz"/>
</dbReference>
<reference evidence="1 2" key="1">
    <citation type="submission" date="2023-08" db="EMBL/GenBank/DDBJ databases">
        <title>Genomic and mutational analysis of Pseudomonas syringae pv. tagetis EB037 pathogenicity on sunflower.</title>
        <authorList>
            <person name="Maul J.E."/>
        </authorList>
    </citation>
    <scope>NUCLEOTIDE SEQUENCE [LARGE SCALE GENOMIC DNA]</scope>
    <source>
        <strain evidence="1 2">EB037_T1</strain>
    </source>
</reference>
<evidence type="ECO:0000313" key="1">
    <source>
        <dbReference type="EMBL" id="MFH7519084.1"/>
    </source>
</evidence>
<comment type="caution">
    <text evidence="1">The sequence shown here is derived from an EMBL/GenBank/DDBJ whole genome shotgun (WGS) entry which is preliminary data.</text>
</comment>
<gene>
    <name evidence="1" type="ORF">RA271_28585</name>
</gene>
<proteinExistence type="predicted"/>
<dbReference type="Gene3D" id="1.10.132.120">
    <property type="match status" value="1"/>
</dbReference>
<accession>A0ABW7NWB9</accession>
<feature type="non-terminal residue" evidence="1">
    <location>
        <position position="87"/>
    </location>
</feature>
<organism evidence="1 2">
    <name type="scientific">Pseudomonas syringae pv. tagetis</name>
    <dbReference type="NCBI Taxonomy" id="129140"/>
    <lineage>
        <taxon>Bacteria</taxon>
        <taxon>Pseudomonadati</taxon>
        <taxon>Pseudomonadota</taxon>
        <taxon>Gammaproteobacteria</taxon>
        <taxon>Pseudomonadales</taxon>
        <taxon>Pseudomonadaceae</taxon>
        <taxon>Pseudomonas</taxon>
    </lineage>
</organism>
<feature type="non-terminal residue" evidence="1">
    <location>
        <position position="1"/>
    </location>
</feature>
<dbReference type="EMBL" id="JAVCQK010000339">
    <property type="protein sequence ID" value="MFH7519084.1"/>
    <property type="molecule type" value="Genomic_DNA"/>
</dbReference>
<evidence type="ECO:0000313" key="2">
    <source>
        <dbReference type="Proteomes" id="UP001610657"/>
    </source>
</evidence>
<dbReference type="SUPFAM" id="SSF56349">
    <property type="entry name" value="DNA breaking-rejoining enzymes"/>
    <property type="match status" value="1"/>
</dbReference>
<dbReference type="Proteomes" id="UP001610657">
    <property type="component" value="Unassembled WGS sequence"/>
</dbReference>
<protein>
    <submittedName>
        <fullName evidence="1">DNA topoisomerase IB</fullName>
    </submittedName>
</protein>
<sequence length="87" mass="9472">FRTWGGTLAAVQAFAATELPEPASQRAMAKVQREVVCKVATQLGNTPAVCRKAYIDPCVFAGWERGELAKLAGLRGPRQWEQATLKV</sequence>
<keyword evidence="2" id="KW-1185">Reference proteome</keyword>
<name>A0ABW7NWB9_9PSED</name>